<dbReference type="STRING" id="579405.Dd703_2216"/>
<name>C6C7R1_MUSP7</name>
<dbReference type="NCBIfam" id="TIGR03124">
    <property type="entry name" value="citrate_citX"/>
    <property type="match status" value="1"/>
</dbReference>
<dbReference type="HOGENOM" id="CLU_104529_1_1_6"/>
<evidence type="ECO:0000313" key="7">
    <source>
        <dbReference type="Proteomes" id="UP000002734"/>
    </source>
</evidence>
<keyword evidence="3 6" id="KW-0808">Transferase</keyword>
<evidence type="ECO:0000256" key="5">
    <source>
        <dbReference type="ARBA" id="ARBA00048574"/>
    </source>
</evidence>
<dbReference type="KEGG" id="dda:Dd703_2216"/>
<dbReference type="RefSeq" id="WP_015853912.1">
    <property type="nucleotide sequence ID" value="NC_012880.1"/>
</dbReference>
<dbReference type="Pfam" id="PF03802">
    <property type="entry name" value="CitX"/>
    <property type="match status" value="1"/>
</dbReference>
<evidence type="ECO:0000313" key="6">
    <source>
        <dbReference type="EMBL" id="ACS86003.1"/>
    </source>
</evidence>
<dbReference type="EMBL" id="CP001654">
    <property type="protein sequence ID" value="ACS86003.1"/>
    <property type="molecule type" value="Genomic_DNA"/>
</dbReference>
<dbReference type="InterPro" id="IPR005551">
    <property type="entry name" value="CitX"/>
</dbReference>
<comment type="catalytic activity">
    <reaction evidence="5">
        <text>apo-[citrate lyase ACP] + 2'-(5''-triphospho-alpha-D-ribosyl)-3'-dephospho-CoA = holo-[citrate lyase ACP] + diphosphate</text>
        <dbReference type="Rhea" id="RHEA:16333"/>
        <dbReference type="Rhea" id="RHEA-COMP:10157"/>
        <dbReference type="Rhea" id="RHEA-COMP:10158"/>
        <dbReference type="ChEBI" id="CHEBI:29999"/>
        <dbReference type="ChEBI" id="CHEBI:33019"/>
        <dbReference type="ChEBI" id="CHEBI:61378"/>
        <dbReference type="ChEBI" id="CHEBI:82683"/>
        <dbReference type="EC" id="2.7.7.61"/>
    </reaction>
</comment>
<evidence type="ECO:0000256" key="2">
    <source>
        <dbReference type="ARBA" id="ARBA00016314"/>
    </source>
</evidence>
<keyword evidence="4 6" id="KW-0548">Nucleotidyltransferase</keyword>
<sequence>MSDTTLTEAPANNTAGISLEALLAAKERRAARQQALLARYGMTLVSLTLVTPGPVKDSALYRRGMRAAVTAFATLVQARGWTVREQQLHWLATGAEGFWVVDKDALTVKAATTALEEQHPLGRVWDFDVFCPREGSVSRGMLAYPKRACVLCGEPAHACARSRRHPLPDVIARIEALLHGHVDTE</sequence>
<dbReference type="eggNOG" id="COG3697">
    <property type="taxonomic scope" value="Bacteria"/>
</dbReference>
<dbReference type="EC" id="2.7.7.61" evidence="1"/>
<evidence type="ECO:0000256" key="1">
    <source>
        <dbReference type="ARBA" id="ARBA00012524"/>
    </source>
</evidence>
<accession>C6C7R1</accession>
<dbReference type="AlphaFoldDB" id="C6C7R1"/>
<organism evidence="6 7">
    <name type="scientific">Musicola paradisiaca (strain Ech703)</name>
    <name type="common">Dickeya paradisiaca</name>
    <name type="synonym">Dickeya dadantii</name>
    <dbReference type="NCBI Taxonomy" id="579405"/>
    <lineage>
        <taxon>Bacteria</taxon>
        <taxon>Pseudomonadati</taxon>
        <taxon>Pseudomonadota</taxon>
        <taxon>Gammaproteobacteria</taxon>
        <taxon>Enterobacterales</taxon>
        <taxon>Pectobacteriaceae</taxon>
        <taxon>Musicola</taxon>
    </lineage>
</organism>
<dbReference type="Proteomes" id="UP000002734">
    <property type="component" value="Chromosome"/>
</dbReference>
<dbReference type="GO" id="GO:0050519">
    <property type="term" value="F:holo-citrate lyase synthase activity"/>
    <property type="evidence" value="ECO:0007669"/>
    <property type="project" value="UniProtKB-EC"/>
</dbReference>
<evidence type="ECO:0000256" key="3">
    <source>
        <dbReference type="ARBA" id="ARBA00022679"/>
    </source>
</evidence>
<keyword evidence="7" id="KW-1185">Reference proteome</keyword>
<protein>
    <recommendedName>
        <fullName evidence="2">Apo-citrate lyase phosphoribosyl-dephospho-CoA transferase</fullName>
        <ecNumber evidence="1">2.7.7.61</ecNumber>
    </recommendedName>
</protein>
<reference evidence="6" key="1">
    <citation type="submission" date="2009-06" db="EMBL/GenBank/DDBJ databases">
        <title>Complete sequence of Dickeya dadantii Ech703.</title>
        <authorList>
            <consortium name="US DOE Joint Genome Institute"/>
            <person name="Lucas S."/>
            <person name="Copeland A."/>
            <person name="Lapidus A."/>
            <person name="Glavina del Rio T."/>
            <person name="Dalin E."/>
            <person name="Tice H."/>
            <person name="Bruce D."/>
            <person name="Goodwin L."/>
            <person name="Pitluck S."/>
            <person name="Chertkov O."/>
            <person name="Brettin T."/>
            <person name="Detter J.C."/>
            <person name="Han C."/>
            <person name="Larimer F."/>
            <person name="Land M."/>
            <person name="Hauser L."/>
            <person name="Kyrpides N."/>
            <person name="Mikhailova N."/>
            <person name="Balakrishnan V."/>
            <person name="Glasner J."/>
            <person name="Perna N.T."/>
        </authorList>
    </citation>
    <scope>NUCLEOTIDE SEQUENCE [LARGE SCALE GENOMIC DNA]</scope>
    <source>
        <strain evidence="6">Ech703</strain>
    </source>
</reference>
<dbReference type="GO" id="GO:0051191">
    <property type="term" value="P:prosthetic group biosynthetic process"/>
    <property type="evidence" value="ECO:0007669"/>
    <property type="project" value="InterPro"/>
</dbReference>
<proteinExistence type="predicted"/>
<gene>
    <name evidence="6" type="ordered locus">Dd703_2216</name>
</gene>
<evidence type="ECO:0000256" key="4">
    <source>
        <dbReference type="ARBA" id="ARBA00022695"/>
    </source>
</evidence>